<organism evidence="2 3">
    <name type="scientific">Cystoisospora suis</name>
    <dbReference type="NCBI Taxonomy" id="483139"/>
    <lineage>
        <taxon>Eukaryota</taxon>
        <taxon>Sar</taxon>
        <taxon>Alveolata</taxon>
        <taxon>Apicomplexa</taxon>
        <taxon>Conoidasida</taxon>
        <taxon>Coccidia</taxon>
        <taxon>Eucoccidiorida</taxon>
        <taxon>Eimeriorina</taxon>
        <taxon>Sarcocystidae</taxon>
        <taxon>Cystoisospora</taxon>
    </lineage>
</organism>
<accession>A0A2C6L2A4</accession>
<name>A0A2C6L2A4_9APIC</name>
<evidence type="ECO:0000313" key="2">
    <source>
        <dbReference type="EMBL" id="PHJ22188.1"/>
    </source>
</evidence>
<sequence length="83" mass="9123">MTRLMATAQTLPHLHPQPSSSSSSIFTRDILPRLSDLTSDEDVDVSFCSQLAPFLQPLRIPSSKVKRMGACLCLHQTLVQLAS</sequence>
<dbReference type="VEuPathDB" id="ToxoDB:CSUI_003965"/>
<evidence type="ECO:0000256" key="1">
    <source>
        <dbReference type="SAM" id="MobiDB-lite"/>
    </source>
</evidence>
<dbReference type="Proteomes" id="UP000221165">
    <property type="component" value="Unassembled WGS sequence"/>
</dbReference>
<reference evidence="2 3" key="1">
    <citation type="journal article" date="2017" name="Int. J. Parasitol.">
        <title>The genome of the protozoan parasite Cystoisospora suis and a reverse vaccinology approach to identify vaccine candidates.</title>
        <authorList>
            <person name="Palmieri N."/>
            <person name="Shrestha A."/>
            <person name="Ruttkowski B."/>
            <person name="Beck T."/>
            <person name="Vogl C."/>
            <person name="Tomley F."/>
            <person name="Blake D.P."/>
            <person name="Joachim A."/>
        </authorList>
    </citation>
    <scope>NUCLEOTIDE SEQUENCE [LARGE SCALE GENOMIC DNA]</scope>
    <source>
        <strain evidence="2 3">Wien I</strain>
    </source>
</reference>
<comment type="caution">
    <text evidence="2">The sequence shown here is derived from an EMBL/GenBank/DDBJ whole genome shotgun (WGS) entry which is preliminary data.</text>
</comment>
<dbReference type="RefSeq" id="XP_067923865.1">
    <property type="nucleotide sequence ID" value="XM_068064160.1"/>
</dbReference>
<gene>
    <name evidence="2" type="ORF">CSUI_003965</name>
</gene>
<keyword evidence="3" id="KW-1185">Reference proteome</keyword>
<dbReference type="GeneID" id="94427371"/>
<dbReference type="EMBL" id="MIGC01001788">
    <property type="protein sequence ID" value="PHJ22188.1"/>
    <property type="molecule type" value="Genomic_DNA"/>
</dbReference>
<proteinExistence type="predicted"/>
<protein>
    <submittedName>
        <fullName evidence="2">Uncharacterized protein</fullName>
    </submittedName>
</protein>
<feature type="region of interest" description="Disordered" evidence="1">
    <location>
        <begin position="1"/>
        <end position="24"/>
    </location>
</feature>
<evidence type="ECO:0000313" key="3">
    <source>
        <dbReference type="Proteomes" id="UP000221165"/>
    </source>
</evidence>
<dbReference type="AlphaFoldDB" id="A0A2C6L2A4"/>